<protein>
    <submittedName>
        <fullName evidence="1">YdgA family protein</fullName>
    </submittedName>
</protein>
<evidence type="ECO:0000313" key="2">
    <source>
        <dbReference type="Proteomes" id="UP001155059"/>
    </source>
</evidence>
<dbReference type="AlphaFoldDB" id="A0A9X2C4R0"/>
<reference evidence="1 2" key="2">
    <citation type="journal article" date="2023" name="Plant Pathol.">
        <title>Dismantling and reorganizing Pseudomonas marginalis sensu#lato.</title>
        <authorList>
            <person name="Sawada H."/>
            <person name="Fujikawa T."/>
            <person name="Satou M."/>
        </authorList>
    </citation>
    <scope>NUCLEOTIDE SEQUENCE [LARGE SCALE GENOMIC DNA]</scope>
    <source>
        <strain evidence="1 2">MAFF 302030</strain>
    </source>
</reference>
<gene>
    <name evidence="1" type="ORF">M1B34_04385</name>
</gene>
<dbReference type="InterPro" id="IPR010352">
    <property type="entry name" value="DUF945"/>
</dbReference>
<dbReference type="Pfam" id="PF06097">
    <property type="entry name" value="DUF945"/>
    <property type="match status" value="1"/>
</dbReference>
<organism evidence="1 2">
    <name type="scientific">Pseudomonas morbosilactucae</name>
    <dbReference type="NCBI Taxonomy" id="2938197"/>
    <lineage>
        <taxon>Bacteria</taxon>
        <taxon>Pseudomonadati</taxon>
        <taxon>Pseudomonadota</taxon>
        <taxon>Gammaproteobacteria</taxon>
        <taxon>Pseudomonadales</taxon>
        <taxon>Pseudomonadaceae</taxon>
        <taxon>Pseudomonas</taxon>
    </lineage>
</organism>
<name>A0A9X2C4R0_9PSED</name>
<comment type="caution">
    <text evidence="1">The sequence shown here is derived from an EMBL/GenBank/DDBJ whole genome shotgun (WGS) entry which is preliminary data.</text>
</comment>
<accession>A0A9X2C4R0</accession>
<sequence length="500" mass="53398">MNKSAGVLLGIVVAVGAISVGGAWYTGTQLEGVLKNQIVESNKEMQSSLIGYDLTASLELVSLERGLLSSTAHYRLKAQGEMVHGDAEFLIVDHIQHGPLPFSRLIRLKWLPVMATSNYQLEKSPSTEKWFAATKDLPPLKGAVNVGYDLSADGNMEFAPVDVAMDANSNLKFSGMNLNFVTSDERKKAKVDGYMDSLKLSVTAADKPPVLVELNGLTVASNLEKSSFGYYLGQNTLELSTTKATFGEKQSVLTLKNFEQKTATQETGATLGGRADYKVGEIALDGKVIGAAEMLWSFKNFDTQGSLELVQIYQNLLQPYQKAATEAAAQGEEAPQLKISEADEAKVRAAVNKVLEAKPQVALESLALKNGSGESRVSLVIDLAKPQSLDLPTPLLAQQAISQLDAKVILSKPMVADFGALQAQQDGVTDAKAAADQGTMAAEMLSSMALGTELAKLEGNDIVSKLHYAAGQVEFNGQKMTLEQFVGFVMSKVGGAGGLR</sequence>
<dbReference type="Proteomes" id="UP001155059">
    <property type="component" value="Unassembled WGS sequence"/>
</dbReference>
<reference evidence="1 2" key="1">
    <citation type="journal article" date="2022" name="Int. J. Syst. Evol. Microbiol.">
        <title>Pseudomonas aegrilactucae sp. nov. and Pseudomonas morbosilactucae sp. nov., pathogens causing bacterial rot of lettuce in Japan.</title>
        <authorList>
            <person name="Sawada H."/>
            <person name="Fujikawa T."/>
            <person name="Satou M."/>
        </authorList>
    </citation>
    <scope>NUCLEOTIDE SEQUENCE [LARGE SCALE GENOMIC DNA]</scope>
    <source>
        <strain evidence="1 2">MAFF 302030</strain>
    </source>
</reference>
<dbReference type="RefSeq" id="WP_268264532.1">
    <property type="nucleotide sequence ID" value="NZ_JALQCW010000007.1"/>
</dbReference>
<proteinExistence type="predicted"/>
<dbReference type="EMBL" id="JALQCW010000007">
    <property type="protein sequence ID" value="MCK9797000.1"/>
    <property type="molecule type" value="Genomic_DNA"/>
</dbReference>
<evidence type="ECO:0000313" key="1">
    <source>
        <dbReference type="EMBL" id="MCK9797000.1"/>
    </source>
</evidence>